<evidence type="ECO:0000256" key="3">
    <source>
        <dbReference type="ARBA" id="ARBA00022692"/>
    </source>
</evidence>
<keyword evidence="4 6" id="KW-1133">Transmembrane helix</keyword>
<evidence type="ECO:0000256" key="5">
    <source>
        <dbReference type="ARBA" id="ARBA00023136"/>
    </source>
</evidence>
<keyword evidence="3 6" id="KW-0812">Transmembrane</keyword>
<evidence type="ECO:0000313" key="8">
    <source>
        <dbReference type="EMBL" id="HCO70081.1"/>
    </source>
</evidence>
<keyword evidence="2" id="KW-1003">Cell membrane</keyword>
<organism evidence="8 9">
    <name type="scientific">Mesotoga infera</name>
    <dbReference type="NCBI Taxonomy" id="1236046"/>
    <lineage>
        <taxon>Bacteria</taxon>
        <taxon>Thermotogati</taxon>
        <taxon>Thermotogota</taxon>
        <taxon>Thermotogae</taxon>
        <taxon>Kosmotogales</taxon>
        <taxon>Kosmotogaceae</taxon>
        <taxon>Mesotoga</taxon>
    </lineage>
</organism>
<sequence>MSEFEGSDYRELTLEDIFRMFKKRMVLFVSVVLAVVVVTGIYLIFATPIYEASVTIKVDPTSQS</sequence>
<proteinExistence type="predicted"/>
<dbReference type="Pfam" id="PF02706">
    <property type="entry name" value="Wzz"/>
    <property type="match status" value="1"/>
</dbReference>
<gene>
    <name evidence="8" type="ORF">DIT26_05805</name>
</gene>
<evidence type="ECO:0000313" key="9">
    <source>
        <dbReference type="Proteomes" id="UP000264215"/>
    </source>
</evidence>
<evidence type="ECO:0000256" key="4">
    <source>
        <dbReference type="ARBA" id="ARBA00022989"/>
    </source>
</evidence>
<dbReference type="EMBL" id="DQBS01000133">
    <property type="protein sequence ID" value="HCO70081.1"/>
    <property type="molecule type" value="Genomic_DNA"/>
</dbReference>
<feature type="domain" description="Polysaccharide chain length determinant N-terminal" evidence="7">
    <location>
        <begin position="11"/>
        <end position="63"/>
    </location>
</feature>
<evidence type="ECO:0000256" key="6">
    <source>
        <dbReference type="SAM" id="Phobius"/>
    </source>
</evidence>
<dbReference type="Proteomes" id="UP000264215">
    <property type="component" value="Unassembled WGS sequence"/>
</dbReference>
<dbReference type="AlphaFoldDB" id="A0A3D3TMD7"/>
<evidence type="ECO:0000256" key="1">
    <source>
        <dbReference type="ARBA" id="ARBA00004651"/>
    </source>
</evidence>
<evidence type="ECO:0000259" key="7">
    <source>
        <dbReference type="Pfam" id="PF02706"/>
    </source>
</evidence>
<name>A0A3D3TMD7_9BACT</name>
<comment type="caution">
    <text evidence="8">The sequence shown here is derived from an EMBL/GenBank/DDBJ whole genome shotgun (WGS) entry which is preliminary data.</text>
</comment>
<accession>A0A3D3TMD7</accession>
<dbReference type="InterPro" id="IPR003856">
    <property type="entry name" value="LPS_length_determ_N"/>
</dbReference>
<evidence type="ECO:0000256" key="2">
    <source>
        <dbReference type="ARBA" id="ARBA00022475"/>
    </source>
</evidence>
<comment type="subcellular location">
    <subcellularLocation>
        <location evidence="1">Cell membrane</location>
        <topology evidence="1">Multi-pass membrane protein</topology>
    </subcellularLocation>
</comment>
<dbReference type="GO" id="GO:0005886">
    <property type="term" value="C:plasma membrane"/>
    <property type="evidence" value="ECO:0007669"/>
    <property type="project" value="UniProtKB-SubCell"/>
</dbReference>
<feature type="non-terminal residue" evidence="8">
    <location>
        <position position="64"/>
    </location>
</feature>
<feature type="transmembrane region" description="Helical" evidence="6">
    <location>
        <begin position="25"/>
        <end position="45"/>
    </location>
</feature>
<keyword evidence="5 6" id="KW-0472">Membrane</keyword>
<protein>
    <recommendedName>
        <fullName evidence="7">Polysaccharide chain length determinant N-terminal domain-containing protein</fullName>
    </recommendedName>
</protein>
<reference evidence="8 9" key="1">
    <citation type="journal article" date="2018" name="Nat. Biotechnol.">
        <title>A standardized bacterial taxonomy based on genome phylogeny substantially revises the tree of life.</title>
        <authorList>
            <person name="Parks D.H."/>
            <person name="Chuvochina M."/>
            <person name="Waite D.W."/>
            <person name="Rinke C."/>
            <person name="Skarshewski A."/>
            <person name="Chaumeil P.A."/>
            <person name="Hugenholtz P."/>
        </authorList>
    </citation>
    <scope>NUCLEOTIDE SEQUENCE [LARGE SCALE GENOMIC DNA]</scope>
    <source>
        <strain evidence="8">UBA9905</strain>
    </source>
</reference>